<comment type="caution">
    <text evidence="8">The sequence shown here is derived from an EMBL/GenBank/DDBJ whole genome shotgun (WGS) entry which is preliminary data.</text>
</comment>
<keyword evidence="4" id="KW-0479">Metal-binding</keyword>
<evidence type="ECO:0000256" key="1">
    <source>
        <dbReference type="ARBA" id="ARBA00001966"/>
    </source>
</evidence>
<sequence>MTVEEVVKEILRDRIFYETSDGGVTLSGGEPLLQPDFSRAILERCKAEELHTAIETAANCQWIGLARLLPVTDIIIMDIKHLNPDKHCEVTDVSNKLILQNVRLLAQTSKPIIIRVPVVPMVNDTPEEIGAIIQFVGAFQNLQYLELLPFHRLGESKYHNLGLNYPASHLKTLTKEKMSQLAARAKESGVEVRIG</sequence>
<evidence type="ECO:0000256" key="5">
    <source>
        <dbReference type="ARBA" id="ARBA00023004"/>
    </source>
</evidence>
<evidence type="ECO:0000259" key="7">
    <source>
        <dbReference type="PROSITE" id="PS51918"/>
    </source>
</evidence>
<name>X1S6L7_9ZZZZ</name>
<dbReference type="PANTHER" id="PTHR30352">
    <property type="entry name" value="PYRUVATE FORMATE-LYASE-ACTIVATING ENZYME"/>
    <property type="match status" value="1"/>
</dbReference>
<keyword evidence="3" id="KW-0949">S-adenosyl-L-methionine</keyword>
<evidence type="ECO:0000256" key="2">
    <source>
        <dbReference type="ARBA" id="ARBA00022485"/>
    </source>
</evidence>
<dbReference type="AlphaFoldDB" id="X1S6L7"/>
<dbReference type="GO" id="GO:0003824">
    <property type="term" value="F:catalytic activity"/>
    <property type="evidence" value="ECO:0007669"/>
    <property type="project" value="InterPro"/>
</dbReference>
<dbReference type="InterPro" id="IPR058240">
    <property type="entry name" value="rSAM_sf"/>
</dbReference>
<keyword evidence="2" id="KW-0004">4Fe-4S</keyword>
<keyword evidence="5" id="KW-0408">Iron</keyword>
<dbReference type="GO" id="GO:0046872">
    <property type="term" value="F:metal ion binding"/>
    <property type="evidence" value="ECO:0007669"/>
    <property type="project" value="UniProtKB-KW"/>
</dbReference>
<evidence type="ECO:0000313" key="8">
    <source>
        <dbReference type="EMBL" id="GAI74766.1"/>
    </source>
</evidence>
<dbReference type="PROSITE" id="PS51918">
    <property type="entry name" value="RADICAL_SAM"/>
    <property type="match status" value="1"/>
</dbReference>
<accession>X1S6L7</accession>
<dbReference type="InterPro" id="IPR034457">
    <property type="entry name" value="Organic_radical-activating"/>
</dbReference>
<keyword evidence="6" id="KW-0411">Iron-sulfur</keyword>
<proteinExistence type="predicted"/>
<organism evidence="8">
    <name type="scientific">marine sediment metagenome</name>
    <dbReference type="NCBI Taxonomy" id="412755"/>
    <lineage>
        <taxon>unclassified sequences</taxon>
        <taxon>metagenomes</taxon>
        <taxon>ecological metagenomes</taxon>
    </lineage>
</organism>
<evidence type="ECO:0000256" key="3">
    <source>
        <dbReference type="ARBA" id="ARBA00022691"/>
    </source>
</evidence>
<dbReference type="PANTHER" id="PTHR30352:SF4">
    <property type="entry name" value="PYRUVATE FORMATE-LYASE 2-ACTIVATING ENZYME"/>
    <property type="match status" value="1"/>
</dbReference>
<dbReference type="Pfam" id="PF04055">
    <property type="entry name" value="Radical_SAM"/>
    <property type="match status" value="1"/>
</dbReference>
<dbReference type="InterPro" id="IPR007197">
    <property type="entry name" value="rSAM"/>
</dbReference>
<dbReference type="EMBL" id="BARW01006357">
    <property type="protein sequence ID" value="GAI74766.1"/>
    <property type="molecule type" value="Genomic_DNA"/>
</dbReference>
<evidence type="ECO:0000256" key="6">
    <source>
        <dbReference type="ARBA" id="ARBA00023014"/>
    </source>
</evidence>
<protein>
    <recommendedName>
        <fullName evidence="7">Radical SAM core domain-containing protein</fullName>
    </recommendedName>
</protein>
<gene>
    <name evidence="8" type="ORF">S12H4_13344</name>
</gene>
<comment type="cofactor">
    <cofactor evidence="1">
        <name>[4Fe-4S] cluster</name>
        <dbReference type="ChEBI" id="CHEBI:49883"/>
    </cofactor>
</comment>
<feature type="domain" description="Radical SAM core" evidence="7">
    <location>
        <begin position="1"/>
        <end position="191"/>
    </location>
</feature>
<dbReference type="Gene3D" id="3.80.30.10">
    <property type="entry name" value="pyruvate-formate lyase- activating enzyme"/>
    <property type="match status" value="1"/>
</dbReference>
<reference evidence="8" key="1">
    <citation type="journal article" date="2014" name="Front. Microbiol.">
        <title>High frequency of phylogenetically diverse reductive dehalogenase-homologous genes in deep subseafloor sedimentary metagenomes.</title>
        <authorList>
            <person name="Kawai M."/>
            <person name="Futagami T."/>
            <person name="Toyoda A."/>
            <person name="Takaki Y."/>
            <person name="Nishi S."/>
            <person name="Hori S."/>
            <person name="Arai W."/>
            <person name="Tsubouchi T."/>
            <person name="Morono Y."/>
            <person name="Uchiyama I."/>
            <person name="Ito T."/>
            <person name="Fujiyama A."/>
            <person name="Inagaki F."/>
            <person name="Takami H."/>
        </authorList>
    </citation>
    <scope>NUCLEOTIDE SEQUENCE</scope>
    <source>
        <strain evidence="8">Expedition CK06-06</strain>
    </source>
</reference>
<dbReference type="NCBIfam" id="TIGR02494">
    <property type="entry name" value="PFLE_PFLC"/>
    <property type="match status" value="1"/>
</dbReference>
<dbReference type="SUPFAM" id="SSF102114">
    <property type="entry name" value="Radical SAM enzymes"/>
    <property type="match status" value="1"/>
</dbReference>
<evidence type="ECO:0000256" key="4">
    <source>
        <dbReference type="ARBA" id="ARBA00022723"/>
    </source>
</evidence>
<dbReference type="GO" id="GO:0051539">
    <property type="term" value="F:4 iron, 4 sulfur cluster binding"/>
    <property type="evidence" value="ECO:0007669"/>
    <property type="project" value="UniProtKB-KW"/>
</dbReference>